<dbReference type="SUPFAM" id="SSF54631">
    <property type="entry name" value="CBS-domain pair"/>
    <property type="match status" value="1"/>
</dbReference>
<dbReference type="Gene3D" id="3.10.580.10">
    <property type="entry name" value="CBS-domain"/>
    <property type="match status" value="1"/>
</dbReference>
<dbReference type="EMBL" id="CP000607">
    <property type="protein sequence ID" value="ABP37649.1"/>
    <property type="molecule type" value="Genomic_DNA"/>
</dbReference>
<dbReference type="HOGENOM" id="CLU_040681_12_3_10"/>
<dbReference type="SMART" id="SM00116">
    <property type="entry name" value="CBS"/>
    <property type="match status" value="2"/>
</dbReference>
<dbReference type="Pfam" id="PF00571">
    <property type="entry name" value="CBS"/>
    <property type="match status" value="2"/>
</dbReference>
<dbReference type="InterPro" id="IPR046342">
    <property type="entry name" value="CBS_dom_sf"/>
</dbReference>
<dbReference type="PANTHER" id="PTHR43080:SF2">
    <property type="entry name" value="CBS DOMAIN-CONTAINING PROTEIN"/>
    <property type="match status" value="1"/>
</dbReference>
<proteinExistence type="predicted"/>
<evidence type="ECO:0000313" key="4">
    <source>
        <dbReference type="EMBL" id="ABP37649.1"/>
    </source>
</evidence>
<feature type="domain" description="CBS" evidence="3">
    <location>
        <begin position="42"/>
        <end position="100"/>
    </location>
</feature>
<keyword evidence="1 2" id="KW-0129">CBS domain</keyword>
<gene>
    <name evidence="4" type="ordered locus">Cvib_1639</name>
</gene>
<dbReference type="PROSITE" id="PS51371">
    <property type="entry name" value="CBS"/>
    <property type="match status" value="2"/>
</dbReference>
<dbReference type="InterPro" id="IPR000644">
    <property type="entry name" value="CBS_dom"/>
</dbReference>
<dbReference type="KEGG" id="pvi:Cvib_1639"/>
<evidence type="ECO:0000256" key="2">
    <source>
        <dbReference type="PROSITE-ProRule" id="PRU00703"/>
    </source>
</evidence>
<dbReference type="STRING" id="290318.Cvib_1639"/>
<name>A4SGP0_CHLPM</name>
<feature type="domain" description="CBS" evidence="3">
    <location>
        <begin position="113"/>
        <end position="170"/>
    </location>
</feature>
<protein>
    <submittedName>
        <fullName evidence="4">Putative signal-transduction protein with CBS domains</fullName>
    </submittedName>
</protein>
<reference evidence="4" key="1">
    <citation type="submission" date="2007-03" db="EMBL/GenBank/DDBJ databases">
        <title>Complete sequence of Prosthecochloris vibrioformis DSM 265.</title>
        <authorList>
            <consortium name="US DOE Joint Genome Institute"/>
            <person name="Copeland A."/>
            <person name="Lucas S."/>
            <person name="Lapidus A."/>
            <person name="Barry K."/>
            <person name="Detter J.C."/>
            <person name="Glavina del Rio T."/>
            <person name="Hammon N."/>
            <person name="Israni S."/>
            <person name="Pitluck S."/>
            <person name="Schmutz J."/>
            <person name="Larimer F."/>
            <person name="Land M."/>
            <person name="Hauser L."/>
            <person name="Mikhailova N."/>
            <person name="Li T."/>
            <person name="Overmann J."/>
            <person name="Schuster S.C."/>
            <person name="Bryant D.A."/>
            <person name="Richardson P."/>
        </authorList>
    </citation>
    <scope>NUCLEOTIDE SEQUENCE [LARGE SCALE GENOMIC DNA]</scope>
    <source>
        <strain evidence="4">DSM 265</strain>
    </source>
</reference>
<dbReference type="PANTHER" id="PTHR43080">
    <property type="entry name" value="CBS DOMAIN-CONTAINING PROTEIN CBSX3, MITOCHONDRIAL"/>
    <property type="match status" value="1"/>
</dbReference>
<dbReference type="AlphaFoldDB" id="A4SGP0"/>
<dbReference type="eggNOG" id="COG0517">
    <property type="taxonomic scope" value="Bacteria"/>
</dbReference>
<sequence>MTATAGSPVFGPSGVFYPLTVTLLSTMDQLITLRTLPVSALMQKDFAMIKGSCTVAEALQTMKKSGESGLIVEPRNEDDCYGVITERDILGKVIDPGEDIHRDPWNTPVFQIMSKPVISINPSLRVKYALRMMKRTNVRRLTVMDGNKVVGVLNMTDVLHAVEELPAHDDHVAL</sequence>
<dbReference type="InterPro" id="IPR051257">
    <property type="entry name" value="Diverse_CBS-Domain"/>
</dbReference>
<organism evidence="4">
    <name type="scientific">Chlorobium phaeovibrioides (strain DSM 265 / 1930)</name>
    <name type="common">Prosthecochloris vibrioformis (strain DSM 265)</name>
    <dbReference type="NCBI Taxonomy" id="290318"/>
    <lineage>
        <taxon>Bacteria</taxon>
        <taxon>Pseudomonadati</taxon>
        <taxon>Chlorobiota</taxon>
        <taxon>Chlorobiia</taxon>
        <taxon>Chlorobiales</taxon>
        <taxon>Chlorobiaceae</taxon>
        <taxon>Chlorobium/Pelodictyon group</taxon>
        <taxon>Chlorobium</taxon>
    </lineage>
</organism>
<evidence type="ECO:0000256" key="1">
    <source>
        <dbReference type="ARBA" id="ARBA00023122"/>
    </source>
</evidence>
<accession>A4SGP0</accession>
<evidence type="ECO:0000259" key="3">
    <source>
        <dbReference type="PROSITE" id="PS51371"/>
    </source>
</evidence>